<evidence type="ECO:0000313" key="1">
    <source>
        <dbReference type="EMBL" id="CAL1371470.1"/>
    </source>
</evidence>
<evidence type="ECO:0000313" key="2">
    <source>
        <dbReference type="Proteomes" id="UP001497516"/>
    </source>
</evidence>
<gene>
    <name evidence="1" type="ORF">LTRI10_LOCUS13534</name>
</gene>
<proteinExistence type="predicted"/>
<dbReference type="Proteomes" id="UP001497516">
    <property type="component" value="Chromosome 2"/>
</dbReference>
<reference evidence="1 2" key="1">
    <citation type="submission" date="2024-04" db="EMBL/GenBank/DDBJ databases">
        <authorList>
            <person name="Fracassetti M."/>
        </authorList>
    </citation>
    <scope>NUCLEOTIDE SEQUENCE [LARGE SCALE GENOMIC DNA]</scope>
</reference>
<name>A0AAV2DD37_9ROSI</name>
<protein>
    <submittedName>
        <fullName evidence="1">Uncharacterized protein</fullName>
    </submittedName>
</protein>
<keyword evidence="2" id="KW-1185">Reference proteome</keyword>
<organism evidence="1 2">
    <name type="scientific">Linum trigynum</name>
    <dbReference type="NCBI Taxonomy" id="586398"/>
    <lineage>
        <taxon>Eukaryota</taxon>
        <taxon>Viridiplantae</taxon>
        <taxon>Streptophyta</taxon>
        <taxon>Embryophyta</taxon>
        <taxon>Tracheophyta</taxon>
        <taxon>Spermatophyta</taxon>
        <taxon>Magnoliopsida</taxon>
        <taxon>eudicotyledons</taxon>
        <taxon>Gunneridae</taxon>
        <taxon>Pentapetalae</taxon>
        <taxon>rosids</taxon>
        <taxon>fabids</taxon>
        <taxon>Malpighiales</taxon>
        <taxon>Linaceae</taxon>
        <taxon>Linum</taxon>
    </lineage>
</organism>
<sequence length="108" mass="11582">MSNEYSLLVAEVIQVDVSHECIVEFIGRVSATRPGSHGRVKSTVARVGRHGLAEGLHSAVPSAHLPVPNYARANTARANFHTAVPTSHLAVWNSARAHTAKIIFHTAV</sequence>
<dbReference type="EMBL" id="OZ034815">
    <property type="protein sequence ID" value="CAL1371470.1"/>
    <property type="molecule type" value="Genomic_DNA"/>
</dbReference>
<accession>A0AAV2DD37</accession>
<dbReference type="AlphaFoldDB" id="A0AAV2DD37"/>